<evidence type="ECO:0000256" key="4">
    <source>
        <dbReference type="ARBA" id="ARBA00022803"/>
    </source>
</evidence>
<accession>A0ABS2J439</accession>
<dbReference type="SMART" id="SM00028">
    <property type="entry name" value="TPR"/>
    <property type="match status" value="4"/>
</dbReference>
<comment type="caution">
    <text evidence="6">The sequence shown here is derived from an EMBL/GenBank/DDBJ whole genome shotgun (WGS) entry which is preliminary data.</text>
</comment>
<evidence type="ECO:0000313" key="7">
    <source>
        <dbReference type="Proteomes" id="UP000809587"/>
    </source>
</evidence>
<dbReference type="Pfam" id="PF13424">
    <property type="entry name" value="TPR_12"/>
    <property type="match status" value="1"/>
</dbReference>
<dbReference type="PANTHER" id="PTHR46630:SF1">
    <property type="entry name" value="TETRATRICOPEPTIDE REPEAT PROTEIN 29"/>
    <property type="match status" value="1"/>
</dbReference>
<gene>
    <name evidence="6" type="ORF">JQN84_02055</name>
</gene>
<proteinExistence type="inferred from homology"/>
<dbReference type="PANTHER" id="PTHR46630">
    <property type="entry name" value="TETRATRICOPEPTIDE REPEAT PROTEIN 29"/>
    <property type="match status" value="1"/>
</dbReference>
<dbReference type="Proteomes" id="UP000809587">
    <property type="component" value="Unassembled WGS sequence"/>
</dbReference>
<dbReference type="InterPro" id="IPR019734">
    <property type="entry name" value="TPR_rpt"/>
</dbReference>
<keyword evidence="3" id="KW-0677">Repeat</keyword>
<dbReference type="RefSeq" id="WP_204956684.1">
    <property type="nucleotide sequence ID" value="NZ_JAFEUO010000001.1"/>
</dbReference>
<comment type="similarity">
    <text evidence="5">Belongs to the Rap family.</text>
</comment>
<evidence type="ECO:0000256" key="3">
    <source>
        <dbReference type="ARBA" id="ARBA00022737"/>
    </source>
</evidence>
<keyword evidence="7" id="KW-1185">Reference proteome</keyword>
<evidence type="ECO:0000256" key="2">
    <source>
        <dbReference type="ARBA" id="ARBA00022490"/>
    </source>
</evidence>
<dbReference type="SUPFAM" id="SSF48452">
    <property type="entry name" value="TPR-like"/>
    <property type="match status" value="2"/>
</dbReference>
<sequence length="827" mass="89729">MDHPATLPLLRAWSAQDRAARLMLLDGVEPPGPVALRSRYRHLHDPCAPLGPLSPGLEETAWHTILDLETEGDLALQSGDLDRAAAIFERLAGFEPTAGHRVVLVHARIGTGDVARARDRIDDAIDAYEEAVSVAVGDGYRFGELRASVPLGYLSLAYSTGRTAEEWFRRAETLATELGDLLYGANAALGLAECAERAKDLDGAIELARTAFAAFTRVGSPIGRANAAHRAGALLHRAGRLDEAVPLLEEAHGLYTQIGDPVGLTNTLSGLGDLFLDRREFDVAQRWYAEGLRQAEAARLPRARAHALQDMARLARGRGEWQQAIEEFGRSLAAYREIDDIGGIWHALDKMAEAQAHLGQVEAAARTRLESIYSIEEFRAAHRDESSQREYRDRFELAYSRALAAVADADDAAAFAVVADCLAGRRLAGLIAGGMPDKAFGELDLLQDLLVRADQRLRGDRRDRIRLLGAFGIRHGLAGQAEASLDDQLAAVYLPPARDGKPMLAALPPAAHLLYVLVDPADVSRIWWLWRAPDRPYRIGTTALDEAAREVLGRLGDANERISLYIEDLRPMAAALPPELLRSLLDEPEPTLLIVPVGALWMVPWGGLPLADGVVLGEHVRYAVCPSLTVQRQLAARRKGLSASSVTADTWRSPYVLHHDLAGVDTRRLGLRPLATSGDARARLRDGGEMMVVISHGRPVPGLGHYLELDRDDWLVPADLIGASTPRRLALLACGAASITTMRPSDPVSLATLALASRSDEVLATLGELSDSKQAARYADEILSGMVNTTLPEAVHRATRSLLADGDIKGEPLFYWAPLVAIGTVHR</sequence>
<evidence type="ECO:0000313" key="6">
    <source>
        <dbReference type="EMBL" id="MBM7081330.1"/>
    </source>
</evidence>
<evidence type="ECO:0000256" key="5">
    <source>
        <dbReference type="ARBA" id="ARBA00038253"/>
    </source>
</evidence>
<name>A0ABS2J439_9ACTN</name>
<dbReference type="Gene3D" id="1.25.40.10">
    <property type="entry name" value="Tetratricopeptide repeat domain"/>
    <property type="match status" value="1"/>
</dbReference>
<keyword evidence="2" id="KW-0963">Cytoplasm</keyword>
<evidence type="ECO:0000256" key="1">
    <source>
        <dbReference type="ARBA" id="ARBA00004496"/>
    </source>
</evidence>
<comment type="subcellular location">
    <subcellularLocation>
        <location evidence="1">Cytoplasm</location>
    </subcellularLocation>
</comment>
<organism evidence="6 7">
    <name type="scientific">Micromonospora humidisoli</name>
    <dbReference type="NCBI Taxonomy" id="2807622"/>
    <lineage>
        <taxon>Bacteria</taxon>
        <taxon>Bacillati</taxon>
        <taxon>Actinomycetota</taxon>
        <taxon>Actinomycetes</taxon>
        <taxon>Micromonosporales</taxon>
        <taxon>Micromonosporaceae</taxon>
        <taxon>Micromonospora</taxon>
    </lineage>
</organism>
<dbReference type="EMBL" id="JAFEUO010000001">
    <property type="protein sequence ID" value="MBM7081330.1"/>
    <property type="molecule type" value="Genomic_DNA"/>
</dbReference>
<dbReference type="InterPro" id="IPR011990">
    <property type="entry name" value="TPR-like_helical_dom_sf"/>
</dbReference>
<dbReference type="InterPro" id="IPR051476">
    <property type="entry name" value="Bac_ResReg_Asp_Phosphatase"/>
</dbReference>
<keyword evidence="4" id="KW-0802">TPR repeat</keyword>
<reference evidence="6 7" key="1">
    <citation type="submission" date="2021-02" db="EMBL/GenBank/DDBJ databases">
        <authorList>
            <person name="Lee D.-H."/>
        </authorList>
    </citation>
    <scope>NUCLEOTIDE SEQUENCE [LARGE SCALE GENOMIC DNA]</scope>
    <source>
        <strain evidence="6 7">MMS20-R2-29</strain>
    </source>
</reference>
<protein>
    <submittedName>
        <fullName evidence="6">Tetratricopeptide repeat protein</fullName>
    </submittedName>
</protein>